<protein>
    <submittedName>
        <fullName evidence="2">Uncharacterized protein</fullName>
    </submittedName>
</protein>
<accession>A0A6G0XE16</accession>
<sequence>MNTPDHRNEVQARLREAHHHQDVFGHTLNDYAQLIRQLCHQIARKDREIRQLQEHHTELAQSVMRLNELLAQHMQRYPLDHRNANIDMKGHMGAPCLGIAPGDLPNASPCSHYKDECPFGYSYDIDGHGPRIDFPALPLD</sequence>
<keyword evidence="1" id="KW-0175">Coiled coil</keyword>
<dbReference type="VEuPathDB" id="FungiDB:AeMF1_006542"/>
<name>A0A6G0XE16_9STRA</name>
<evidence type="ECO:0000313" key="2">
    <source>
        <dbReference type="EMBL" id="KAF0738469.1"/>
    </source>
</evidence>
<evidence type="ECO:0000256" key="1">
    <source>
        <dbReference type="SAM" id="Coils"/>
    </source>
</evidence>
<dbReference type="AlphaFoldDB" id="A0A6G0XE16"/>
<comment type="caution">
    <text evidence="2">The sequence shown here is derived from an EMBL/GenBank/DDBJ whole genome shotgun (WGS) entry which is preliminary data.</text>
</comment>
<evidence type="ECO:0000313" key="3">
    <source>
        <dbReference type="Proteomes" id="UP000481153"/>
    </source>
</evidence>
<dbReference type="Proteomes" id="UP000481153">
    <property type="component" value="Unassembled WGS sequence"/>
</dbReference>
<reference evidence="2 3" key="1">
    <citation type="submission" date="2019-07" db="EMBL/GenBank/DDBJ databases">
        <title>Genomics analysis of Aphanomyces spp. identifies a new class of oomycete effector associated with host adaptation.</title>
        <authorList>
            <person name="Gaulin E."/>
        </authorList>
    </citation>
    <scope>NUCLEOTIDE SEQUENCE [LARGE SCALE GENOMIC DNA]</scope>
    <source>
        <strain evidence="2 3">ATCC 201684</strain>
    </source>
</reference>
<dbReference type="EMBL" id="VJMJ01000074">
    <property type="protein sequence ID" value="KAF0738469.1"/>
    <property type="molecule type" value="Genomic_DNA"/>
</dbReference>
<feature type="coiled-coil region" evidence="1">
    <location>
        <begin position="35"/>
        <end position="69"/>
    </location>
</feature>
<organism evidence="2 3">
    <name type="scientific">Aphanomyces euteiches</name>
    <dbReference type="NCBI Taxonomy" id="100861"/>
    <lineage>
        <taxon>Eukaryota</taxon>
        <taxon>Sar</taxon>
        <taxon>Stramenopiles</taxon>
        <taxon>Oomycota</taxon>
        <taxon>Saprolegniomycetes</taxon>
        <taxon>Saprolegniales</taxon>
        <taxon>Verrucalvaceae</taxon>
        <taxon>Aphanomyces</taxon>
    </lineage>
</organism>
<gene>
    <name evidence="2" type="ORF">Ae201684_005699</name>
</gene>
<keyword evidence="3" id="KW-1185">Reference proteome</keyword>
<proteinExistence type="predicted"/>